<dbReference type="AlphaFoldDB" id="A0A7J6XLN3"/>
<name>A0A7J6XLN3_TRYCR</name>
<organism evidence="2 3">
    <name type="scientific">Trypanosoma cruzi</name>
    <dbReference type="NCBI Taxonomy" id="5693"/>
    <lineage>
        <taxon>Eukaryota</taxon>
        <taxon>Discoba</taxon>
        <taxon>Euglenozoa</taxon>
        <taxon>Kinetoplastea</taxon>
        <taxon>Metakinetoplastina</taxon>
        <taxon>Trypanosomatida</taxon>
        <taxon>Trypanosomatidae</taxon>
        <taxon>Trypanosoma</taxon>
        <taxon>Schizotrypanum</taxon>
    </lineage>
</organism>
<feature type="region of interest" description="Disordered" evidence="1">
    <location>
        <begin position="21"/>
        <end position="47"/>
    </location>
</feature>
<proteinExistence type="predicted"/>
<dbReference type="EMBL" id="JABDHM010000360">
    <property type="protein sequence ID" value="KAF5215165.1"/>
    <property type="molecule type" value="Genomic_DNA"/>
</dbReference>
<evidence type="ECO:0000256" key="1">
    <source>
        <dbReference type="SAM" id="MobiDB-lite"/>
    </source>
</evidence>
<evidence type="ECO:0000313" key="2">
    <source>
        <dbReference type="EMBL" id="KAF5215165.1"/>
    </source>
</evidence>
<comment type="caution">
    <text evidence="2">The sequence shown here is derived from an EMBL/GenBank/DDBJ whole genome shotgun (WGS) entry which is preliminary data.</text>
</comment>
<evidence type="ECO:0000313" key="3">
    <source>
        <dbReference type="Proteomes" id="UP000583944"/>
    </source>
</evidence>
<accession>A0A7J6XLN3</accession>
<feature type="region of interest" description="Disordered" evidence="1">
    <location>
        <begin position="525"/>
        <end position="544"/>
    </location>
</feature>
<dbReference type="Proteomes" id="UP000583944">
    <property type="component" value="Unassembled WGS sequence"/>
</dbReference>
<sequence>MDLPPLSASRRGQQQSAAALTNAHLLPPVQKKSDHGGKSVHKCPGKKGQQQWMNIEAVGACSTNLLPFLTALFVAEKWPATAHAKKQKQKASSAAVETHTRVSCKTFHGEERNAGRSAHNPHRHPQSCLVASVPLFGPRCIPVRLARESHCRRMPSPCTQRTQDAATRFPNDHLTAMSFGYLMDRAPLAAGHTTQNRQHYALRSCEGNRPTTATQIRMILPFDTTPLKWPGVIPCFSSVLATTRAIWPYRMIALHRCQRQPNPQRPIPARLHHKAGMLQKRILVRRGVARRGTRSPFALRRRRAVSLHAPGPPRHMLKVRKQMGVGRQSTVSDQLLPLGLRQLVGAARSHKQQEKTQTHWPGHRGIPRQVLHAIQAFPEGFEPNGDFLFHLPRLRQSLLPVLCHKPRANIDVQRQSGLPLPKLRRSPHRTAQLRKIGLRLHALRQSRVIRVGFFQRHQRLLHALRKKTMTVGAPVFIFLIHQVLPLRVHTQTIPTGPLIHFLPQRHQVIKQTLTFALVHQRRHRDTAPINDDPNRVAATVGAPK</sequence>
<protein>
    <submittedName>
        <fullName evidence="2">Uncharacterized protein</fullName>
    </submittedName>
</protein>
<reference evidence="2 3" key="1">
    <citation type="journal article" date="2019" name="Genome Biol. Evol.">
        <title>Nanopore Sequencing Significantly Improves Genome Assembly of the Protozoan Parasite Trypanosoma cruzi.</title>
        <authorList>
            <person name="Diaz-Viraque F."/>
            <person name="Pita S."/>
            <person name="Greif G."/>
            <person name="de Souza R.C.M."/>
            <person name="Iraola G."/>
            <person name="Robello C."/>
        </authorList>
    </citation>
    <scope>NUCLEOTIDE SEQUENCE [LARGE SCALE GENOMIC DNA]</scope>
    <source>
        <strain evidence="2 3">Berenice</strain>
    </source>
</reference>
<gene>
    <name evidence="2" type="ORF">ECC02_012165</name>
</gene>
<dbReference type="VEuPathDB" id="TriTrypDB:ECC02_012165"/>